<evidence type="ECO:0000313" key="3">
    <source>
        <dbReference type="EMBL" id="PWW08772.1"/>
    </source>
</evidence>
<evidence type="ECO:0000313" key="4">
    <source>
        <dbReference type="Proteomes" id="UP000246635"/>
    </source>
</evidence>
<accession>A0A2V2Z1Q1</accession>
<keyword evidence="1" id="KW-0812">Transmembrane</keyword>
<dbReference type="Pfam" id="PF13795">
    <property type="entry name" value="HupE_UreJ_2"/>
    <property type="match status" value="1"/>
</dbReference>
<reference evidence="3 4" key="1">
    <citation type="submission" date="2018-05" db="EMBL/GenBank/DDBJ databases">
        <title>Genomic Encyclopedia of Type Strains, Phase III (KMG-III): the genomes of soil and plant-associated and newly described type strains.</title>
        <authorList>
            <person name="Whitman W."/>
        </authorList>
    </citation>
    <scope>NUCLEOTIDE SEQUENCE [LARGE SCALE GENOMIC DNA]</scope>
    <source>
        <strain evidence="3 4">CECT 5696</strain>
    </source>
</reference>
<proteinExistence type="predicted"/>
<dbReference type="RefSeq" id="WP_174812900.1">
    <property type="nucleotide sequence ID" value="NZ_CP054613.1"/>
</dbReference>
<sequence>MRRWILLLLFPIALLGLLPSAVEAHTNSSLAYSDITYEHGMIRYSLKIDLYDLRTTATPEDPDISSETPEVLDRFYSNSKKEVEALLLSKIKLYADGLPLQGRLTQLHGTEVEGETQKFAEAILEYPIGHAPLQFKLDYELVYDGDQWHVNYVDLSLGDLQKTGVIVSDLRTLEAGQMSPSYAMATYLKLGLKHVGTTPGAALLVIALIIGSRTLKRALLIVGTFAAALVPTLLLSVLKIVMLPDSFVDVTAALGILYTALHILLSRNEKPLLWLSAAFGLLFGFQFGQVLSGSNLSGSLIADATVSFLVGIEAGLVLAALIAYPASRFAQRFKRAVPAALSAIALGGLVLLLTDAYL</sequence>
<organism evidence="3 4">
    <name type="scientific">Paenibacillus cellulosilyticus</name>
    <dbReference type="NCBI Taxonomy" id="375489"/>
    <lineage>
        <taxon>Bacteria</taxon>
        <taxon>Bacillati</taxon>
        <taxon>Bacillota</taxon>
        <taxon>Bacilli</taxon>
        <taxon>Bacillales</taxon>
        <taxon>Paenibacillaceae</taxon>
        <taxon>Paenibacillus</taxon>
    </lineage>
</organism>
<keyword evidence="2" id="KW-0732">Signal</keyword>
<feature type="transmembrane region" description="Helical" evidence="1">
    <location>
        <begin position="247"/>
        <end position="265"/>
    </location>
</feature>
<evidence type="ECO:0000256" key="2">
    <source>
        <dbReference type="SAM" id="SignalP"/>
    </source>
</evidence>
<feature type="signal peptide" evidence="2">
    <location>
        <begin position="1"/>
        <end position="24"/>
    </location>
</feature>
<feature type="transmembrane region" description="Helical" evidence="1">
    <location>
        <begin position="304"/>
        <end position="324"/>
    </location>
</feature>
<protein>
    <submittedName>
        <fullName evidence="3">HupE/UreJ protein</fullName>
    </submittedName>
</protein>
<feature type="transmembrane region" description="Helical" evidence="1">
    <location>
        <begin position="272"/>
        <end position="292"/>
    </location>
</feature>
<comment type="caution">
    <text evidence="3">The sequence shown here is derived from an EMBL/GenBank/DDBJ whole genome shotgun (WGS) entry which is preliminary data.</text>
</comment>
<keyword evidence="1" id="KW-0472">Membrane</keyword>
<keyword evidence="4" id="KW-1185">Reference proteome</keyword>
<evidence type="ECO:0000256" key="1">
    <source>
        <dbReference type="SAM" id="Phobius"/>
    </source>
</evidence>
<dbReference type="AlphaFoldDB" id="A0A2V2Z1Q1"/>
<dbReference type="InterPro" id="IPR032809">
    <property type="entry name" value="Put_HupE_UreJ"/>
</dbReference>
<name>A0A2V2Z1Q1_9BACL</name>
<gene>
    <name evidence="3" type="ORF">DFQ01_101498</name>
</gene>
<feature type="transmembrane region" description="Helical" evidence="1">
    <location>
        <begin position="336"/>
        <end position="354"/>
    </location>
</feature>
<dbReference type="EMBL" id="QGTQ01000001">
    <property type="protein sequence ID" value="PWW08772.1"/>
    <property type="molecule type" value="Genomic_DNA"/>
</dbReference>
<dbReference type="Proteomes" id="UP000246635">
    <property type="component" value="Unassembled WGS sequence"/>
</dbReference>
<feature type="chain" id="PRO_5015987388" evidence="2">
    <location>
        <begin position="25"/>
        <end position="358"/>
    </location>
</feature>
<feature type="transmembrane region" description="Helical" evidence="1">
    <location>
        <begin position="190"/>
        <end position="211"/>
    </location>
</feature>
<keyword evidence="1" id="KW-1133">Transmembrane helix</keyword>
<feature type="transmembrane region" description="Helical" evidence="1">
    <location>
        <begin position="218"/>
        <end position="241"/>
    </location>
</feature>